<dbReference type="EMBL" id="JAFVMF010000024">
    <property type="protein sequence ID" value="MBO1361546.1"/>
    <property type="molecule type" value="Genomic_DNA"/>
</dbReference>
<accession>A0ABS3M0A8</accession>
<reference evidence="1 2" key="1">
    <citation type="submission" date="2021-03" db="EMBL/GenBank/DDBJ databases">
        <title>The complete genome sequence of Acetobacter sacchari TBRC 11175.</title>
        <authorList>
            <person name="Charoenyingcharoen P."/>
            <person name="Yukphan P."/>
        </authorList>
    </citation>
    <scope>NUCLEOTIDE SEQUENCE [LARGE SCALE GENOMIC DNA]</scope>
    <source>
        <strain evidence="1 2">TBRC 11175</strain>
    </source>
</reference>
<keyword evidence="2" id="KW-1185">Reference proteome</keyword>
<evidence type="ECO:0000313" key="1">
    <source>
        <dbReference type="EMBL" id="MBO1361546.1"/>
    </source>
</evidence>
<gene>
    <name evidence="1" type="ORF">J2D73_17305</name>
</gene>
<name>A0ABS3M0A8_9PROT</name>
<organism evidence="1 2">
    <name type="scientific">Acetobacter sacchari</name>
    <dbReference type="NCBI Taxonomy" id="2661687"/>
    <lineage>
        <taxon>Bacteria</taxon>
        <taxon>Pseudomonadati</taxon>
        <taxon>Pseudomonadota</taxon>
        <taxon>Alphaproteobacteria</taxon>
        <taxon>Acetobacterales</taxon>
        <taxon>Acetobacteraceae</taxon>
        <taxon>Acetobacter</taxon>
    </lineage>
</organism>
<protein>
    <submittedName>
        <fullName evidence="1">Uncharacterized protein</fullName>
    </submittedName>
</protein>
<dbReference type="RefSeq" id="WP_207883375.1">
    <property type="nucleotide sequence ID" value="NZ_JAFVMF010000024.1"/>
</dbReference>
<proteinExistence type="predicted"/>
<sequence>MDQEYASIAVAAIEGLVQITPVVVEDVVALLKPLKEGRAPTDAEWAFARRQLDDGNAAVQAG</sequence>
<comment type="caution">
    <text evidence="1">The sequence shown here is derived from an EMBL/GenBank/DDBJ whole genome shotgun (WGS) entry which is preliminary data.</text>
</comment>
<dbReference type="Proteomes" id="UP000664771">
    <property type="component" value="Unassembled WGS sequence"/>
</dbReference>
<evidence type="ECO:0000313" key="2">
    <source>
        <dbReference type="Proteomes" id="UP000664771"/>
    </source>
</evidence>